<evidence type="ECO:0000256" key="1">
    <source>
        <dbReference type="ARBA" id="ARBA00023015"/>
    </source>
</evidence>
<evidence type="ECO:0000313" key="5">
    <source>
        <dbReference type="EMBL" id="GEB54488.1"/>
    </source>
</evidence>
<name>A0A4Y3RC89_9ACTN</name>
<dbReference type="GO" id="GO:0003677">
    <property type="term" value="F:DNA binding"/>
    <property type="evidence" value="ECO:0007669"/>
    <property type="project" value="UniProtKB-KW"/>
</dbReference>
<dbReference type="OrthoDB" id="9815744at2"/>
<evidence type="ECO:0000256" key="3">
    <source>
        <dbReference type="ARBA" id="ARBA00023163"/>
    </source>
</evidence>
<dbReference type="Pfam" id="PF00196">
    <property type="entry name" value="GerE"/>
    <property type="match status" value="1"/>
</dbReference>
<dbReference type="Proteomes" id="UP000315226">
    <property type="component" value="Unassembled WGS sequence"/>
</dbReference>
<reference evidence="5 6" key="1">
    <citation type="submission" date="2019-06" db="EMBL/GenBank/DDBJ databases">
        <title>Whole genome shotgun sequence of Streptomyces gardneri NBRC 12865.</title>
        <authorList>
            <person name="Hosoyama A."/>
            <person name="Uohara A."/>
            <person name="Ohji S."/>
            <person name="Ichikawa N."/>
        </authorList>
    </citation>
    <scope>NUCLEOTIDE SEQUENCE [LARGE SCALE GENOMIC DNA]</scope>
    <source>
        <strain evidence="5 6">NBRC 12865</strain>
    </source>
</reference>
<organism evidence="5 6">
    <name type="scientific">Streptomyces gardneri</name>
    <dbReference type="NCBI Taxonomy" id="66892"/>
    <lineage>
        <taxon>Bacteria</taxon>
        <taxon>Bacillati</taxon>
        <taxon>Actinomycetota</taxon>
        <taxon>Actinomycetes</taxon>
        <taxon>Kitasatosporales</taxon>
        <taxon>Streptomycetaceae</taxon>
        <taxon>Streptomyces</taxon>
    </lineage>
</organism>
<dbReference type="GO" id="GO:0006355">
    <property type="term" value="P:regulation of DNA-templated transcription"/>
    <property type="evidence" value="ECO:0007669"/>
    <property type="project" value="InterPro"/>
</dbReference>
<dbReference type="RefSeq" id="WP_141292305.1">
    <property type="nucleotide sequence ID" value="NZ_BJMN01000001.1"/>
</dbReference>
<dbReference type="PANTHER" id="PTHR44688:SF16">
    <property type="entry name" value="DNA-BINDING TRANSCRIPTIONAL ACTIVATOR DEVR_DOSR"/>
    <property type="match status" value="1"/>
</dbReference>
<gene>
    <name evidence="5" type="ORF">SGA01_00930</name>
</gene>
<sequence length="358" mass="38266">MAPSAGHAHTHDHVRSRERVLRICAAGGDAHALRVRLLREFRALLGADAFAFLLTDPVTSVGCAPVARVPVLPELPRLIRLKYLTRADRWTSLTGAAALSGLPEGERGPLWEELLRPAGVRDVASAVFRDRFGCWGFLDLWRYGAEFGAADLAYLDAVAGPVTEALRRAQAAAFPARPPGTDRPGPLVLLLSPDLRVRGQTPEAPAYLAGLIPPEEGRAPIPAAAYNVAAQLLAREAGVDPNPPRARVHLADGLWLTLRAARIEHGPGAEVPPPSGREIAVTIEETTPADRLDVFCRAHGLTGRETELLGHLADGADTGAVAQTMSLSALTVQDHLKSIFTKTGTRHRRALLARALGT</sequence>
<dbReference type="InterPro" id="IPR000792">
    <property type="entry name" value="Tscrpt_reg_LuxR_C"/>
</dbReference>
<evidence type="ECO:0000313" key="6">
    <source>
        <dbReference type="Proteomes" id="UP000315226"/>
    </source>
</evidence>
<comment type="caution">
    <text evidence="5">The sequence shown here is derived from an EMBL/GenBank/DDBJ whole genome shotgun (WGS) entry which is preliminary data.</text>
</comment>
<protein>
    <recommendedName>
        <fullName evidence="4">HTH luxR-type domain-containing protein</fullName>
    </recommendedName>
</protein>
<keyword evidence="6" id="KW-1185">Reference proteome</keyword>
<accession>A0A4Y3RC89</accession>
<keyword evidence="1" id="KW-0805">Transcription regulation</keyword>
<dbReference type="SMART" id="SM00421">
    <property type="entry name" value="HTH_LUXR"/>
    <property type="match status" value="1"/>
</dbReference>
<dbReference type="SUPFAM" id="SSF46894">
    <property type="entry name" value="C-terminal effector domain of the bipartite response regulators"/>
    <property type="match status" value="1"/>
</dbReference>
<feature type="domain" description="HTH luxR-type" evidence="4">
    <location>
        <begin position="294"/>
        <end position="358"/>
    </location>
</feature>
<evidence type="ECO:0000256" key="2">
    <source>
        <dbReference type="ARBA" id="ARBA00023125"/>
    </source>
</evidence>
<dbReference type="EMBL" id="BJMN01000001">
    <property type="protein sequence ID" value="GEB54488.1"/>
    <property type="molecule type" value="Genomic_DNA"/>
</dbReference>
<evidence type="ECO:0000259" key="4">
    <source>
        <dbReference type="PROSITE" id="PS50043"/>
    </source>
</evidence>
<dbReference type="InterPro" id="IPR016032">
    <property type="entry name" value="Sig_transdc_resp-reg_C-effctor"/>
</dbReference>
<keyword evidence="3" id="KW-0804">Transcription</keyword>
<dbReference type="PRINTS" id="PR00038">
    <property type="entry name" value="HTHLUXR"/>
</dbReference>
<dbReference type="PANTHER" id="PTHR44688">
    <property type="entry name" value="DNA-BINDING TRANSCRIPTIONAL ACTIVATOR DEVR_DOSR"/>
    <property type="match status" value="1"/>
</dbReference>
<keyword evidence="2" id="KW-0238">DNA-binding</keyword>
<dbReference type="CDD" id="cd06170">
    <property type="entry name" value="LuxR_C_like"/>
    <property type="match status" value="1"/>
</dbReference>
<dbReference type="PROSITE" id="PS50043">
    <property type="entry name" value="HTH_LUXR_2"/>
    <property type="match status" value="1"/>
</dbReference>
<dbReference type="PROSITE" id="PS00622">
    <property type="entry name" value="HTH_LUXR_1"/>
    <property type="match status" value="1"/>
</dbReference>
<proteinExistence type="predicted"/>
<dbReference type="InterPro" id="IPR036388">
    <property type="entry name" value="WH-like_DNA-bd_sf"/>
</dbReference>
<dbReference type="Gene3D" id="1.10.10.10">
    <property type="entry name" value="Winged helix-like DNA-binding domain superfamily/Winged helix DNA-binding domain"/>
    <property type="match status" value="1"/>
</dbReference>
<dbReference type="AlphaFoldDB" id="A0A4Y3RC89"/>